<dbReference type="GO" id="GO:0071111">
    <property type="term" value="F:cyclic-guanylate-specific phosphodiesterase activity"/>
    <property type="evidence" value="ECO:0007669"/>
    <property type="project" value="UniProtKB-EC"/>
</dbReference>
<dbReference type="Gene3D" id="1.10.3210.10">
    <property type="entry name" value="Hypothetical protein af1432"/>
    <property type="match status" value="1"/>
</dbReference>
<dbReference type="RefSeq" id="WP_108841800.1">
    <property type="nucleotide sequence ID" value="NZ_ONZI01000001.1"/>
</dbReference>
<sequence length="574" mass="64568">METIETEELPQIAIRDIDHIAGVVDTLSYHTHALSISVGESSVFWPVTLRGLDHERRVLSLSLLDAQSLEAREVLDQSLTLKAEGDSETLHFEAMVALEVARKSDRIEVQCSLPKALHTTSKRNSRRVFLLKGMQVKAGITLYENQPPITGRLRNISIGGALLEVPLADSAPLKEEEFIAGLALSFPDGEQFTAMAQILHVNPAGRSHFAAIGVSFVHTDRAQEQRLTYLVNETEREAAYRTGEGGRMSFASPLYASNDPGYKRSARRHRKTPQEGPMVAALLEVTRQLHIFLLALQNQRPLPAHCLLDSADTLLSLLKKQRQNLFYALHCLHREPAWVQHSLNVAVRLGDLLEAEPEHASYARNAVVAALVHDMGKMMLVDDALPSIEGQLDTRQRDHLRRHVPVLLEALAGAEWLTPVMQHDVIQSINERLDGSGYPQALKGEALSPIARMAAVVDTVDAMTRKRGDRRSKTAIEAYRHLYHRPEQFDKHWITRYIQRHGFYPIGSLVKFSGGFLAWVMELDDSGQPQRVRVVRNLHREERTMNDILSRVDFAQLGTLEGLMPPERFRLTPY</sequence>
<evidence type="ECO:0000259" key="1">
    <source>
        <dbReference type="PROSITE" id="PS51832"/>
    </source>
</evidence>
<protein>
    <submittedName>
        <fullName evidence="2">Cyclic di-GMP phosphodiesterase response regulator RpfG</fullName>
        <ecNumber evidence="2">3.1.4.52</ecNumber>
    </submittedName>
</protein>
<feature type="domain" description="HD-GYP" evidence="1">
    <location>
        <begin position="318"/>
        <end position="514"/>
    </location>
</feature>
<dbReference type="Gene3D" id="2.40.10.220">
    <property type="entry name" value="predicted glycosyltransferase like domains"/>
    <property type="match status" value="1"/>
</dbReference>
<dbReference type="SUPFAM" id="SSF109604">
    <property type="entry name" value="HD-domain/PDEase-like"/>
    <property type="match status" value="1"/>
</dbReference>
<organism evidence="2 3">
    <name type="scientific">Kushneria phyllosphaerae</name>
    <dbReference type="NCBI Taxonomy" id="2100822"/>
    <lineage>
        <taxon>Bacteria</taxon>
        <taxon>Pseudomonadati</taxon>
        <taxon>Pseudomonadota</taxon>
        <taxon>Gammaproteobacteria</taxon>
        <taxon>Oceanospirillales</taxon>
        <taxon>Halomonadaceae</taxon>
        <taxon>Kushneria</taxon>
    </lineage>
</organism>
<accession>A0A2R8CJG1</accession>
<dbReference type="Proteomes" id="UP000244934">
    <property type="component" value="Unassembled WGS sequence"/>
</dbReference>
<dbReference type="PROSITE" id="PS51832">
    <property type="entry name" value="HD_GYP"/>
    <property type="match status" value="1"/>
</dbReference>
<dbReference type="EMBL" id="ONZI01000001">
    <property type="protein sequence ID" value="SPJ33026.1"/>
    <property type="molecule type" value="Genomic_DNA"/>
</dbReference>
<evidence type="ECO:0000313" key="3">
    <source>
        <dbReference type="Proteomes" id="UP000244934"/>
    </source>
</evidence>
<reference evidence="3" key="1">
    <citation type="submission" date="2018-03" db="EMBL/GenBank/DDBJ databases">
        <authorList>
            <person name="Navarro De La Torre S."/>
        </authorList>
    </citation>
    <scope>NUCLEOTIDE SEQUENCE [LARGE SCALE GENOMIC DNA]</scope>
    <source>
        <strain evidence="3">EAod3</strain>
    </source>
</reference>
<dbReference type="EC" id="3.1.4.52" evidence="2"/>
<dbReference type="CDD" id="cd00077">
    <property type="entry name" value="HDc"/>
    <property type="match status" value="1"/>
</dbReference>
<dbReference type="InterPro" id="IPR037522">
    <property type="entry name" value="HD_GYP_dom"/>
</dbReference>
<dbReference type="InterPro" id="IPR003607">
    <property type="entry name" value="HD/PDEase_dom"/>
</dbReference>
<name>A0A2R8CJG1_9GAMM</name>
<proteinExistence type="predicted"/>
<dbReference type="Pfam" id="PF07238">
    <property type="entry name" value="PilZ"/>
    <property type="match status" value="1"/>
</dbReference>
<dbReference type="PANTHER" id="PTHR43155">
    <property type="entry name" value="CYCLIC DI-GMP PHOSPHODIESTERASE PA4108-RELATED"/>
    <property type="match status" value="1"/>
</dbReference>
<keyword evidence="3" id="KW-1185">Reference proteome</keyword>
<keyword evidence="2" id="KW-0378">Hydrolase</keyword>
<dbReference type="InterPro" id="IPR009875">
    <property type="entry name" value="PilZ_domain"/>
</dbReference>
<dbReference type="SMART" id="SM00471">
    <property type="entry name" value="HDc"/>
    <property type="match status" value="1"/>
</dbReference>
<evidence type="ECO:0000313" key="2">
    <source>
        <dbReference type="EMBL" id="SPJ33026.1"/>
    </source>
</evidence>
<gene>
    <name evidence="2" type="primary">rpfG</name>
    <name evidence="2" type="ORF">KSP9073_01029</name>
</gene>
<dbReference type="PANTHER" id="PTHR43155:SF2">
    <property type="entry name" value="CYCLIC DI-GMP PHOSPHODIESTERASE PA4108"/>
    <property type="match status" value="1"/>
</dbReference>
<dbReference type="AlphaFoldDB" id="A0A2R8CJG1"/>
<dbReference type="GO" id="GO:0035438">
    <property type="term" value="F:cyclic-di-GMP binding"/>
    <property type="evidence" value="ECO:0007669"/>
    <property type="project" value="InterPro"/>
</dbReference>
<dbReference type="Pfam" id="PF13487">
    <property type="entry name" value="HD_5"/>
    <property type="match status" value="1"/>
</dbReference>
<dbReference type="OrthoDB" id="9764808at2"/>